<dbReference type="Gene3D" id="3.50.50.60">
    <property type="entry name" value="FAD/NAD(P)-binding domain"/>
    <property type="match status" value="1"/>
</dbReference>
<gene>
    <name evidence="6" type="ORF">TrLO_g12578</name>
</gene>
<dbReference type="SUPFAM" id="SSF51905">
    <property type="entry name" value="FAD/NAD(P)-binding domain"/>
    <property type="match status" value="1"/>
</dbReference>
<dbReference type="InterPro" id="IPR027266">
    <property type="entry name" value="TrmE/GcvT-like"/>
</dbReference>
<evidence type="ECO:0000259" key="2">
    <source>
        <dbReference type="Pfam" id="PF01266"/>
    </source>
</evidence>
<dbReference type="InterPro" id="IPR028896">
    <property type="entry name" value="GcvT/YgfZ/DmdA"/>
</dbReference>
<organism evidence="6 7">
    <name type="scientific">Triparma laevis f. longispina</name>
    <dbReference type="NCBI Taxonomy" id="1714387"/>
    <lineage>
        <taxon>Eukaryota</taxon>
        <taxon>Sar</taxon>
        <taxon>Stramenopiles</taxon>
        <taxon>Ochrophyta</taxon>
        <taxon>Bolidophyceae</taxon>
        <taxon>Parmales</taxon>
        <taxon>Triparmaceae</taxon>
        <taxon>Triparma</taxon>
    </lineage>
</organism>
<proteinExistence type="inferred from homology"/>
<dbReference type="SUPFAM" id="SSF103025">
    <property type="entry name" value="Folate-binding domain"/>
    <property type="match status" value="1"/>
</dbReference>
<dbReference type="SUPFAM" id="SSF54373">
    <property type="entry name" value="FAD-linked reductases, C-terminal domain"/>
    <property type="match status" value="1"/>
</dbReference>
<evidence type="ECO:0000256" key="1">
    <source>
        <dbReference type="ARBA" id="ARBA00008609"/>
    </source>
</evidence>
<dbReference type="PANTHER" id="PTHR43757:SF2">
    <property type="entry name" value="AMINOMETHYLTRANSFERASE, MITOCHONDRIAL"/>
    <property type="match status" value="1"/>
</dbReference>
<evidence type="ECO:0000259" key="3">
    <source>
        <dbReference type="Pfam" id="PF01571"/>
    </source>
</evidence>
<evidence type="ECO:0008006" key="8">
    <source>
        <dbReference type="Google" id="ProtNLM"/>
    </source>
</evidence>
<dbReference type="SUPFAM" id="SSF101790">
    <property type="entry name" value="Aminomethyltransferase beta-barrel domain"/>
    <property type="match status" value="1"/>
</dbReference>
<dbReference type="InterPro" id="IPR032503">
    <property type="entry name" value="FAO_M"/>
</dbReference>
<dbReference type="Pfam" id="PF08669">
    <property type="entry name" value="GCV_T_C"/>
    <property type="match status" value="1"/>
</dbReference>
<evidence type="ECO:0000313" key="7">
    <source>
        <dbReference type="Proteomes" id="UP001165122"/>
    </source>
</evidence>
<dbReference type="InterPro" id="IPR006076">
    <property type="entry name" value="FAD-dep_OxRdtase"/>
</dbReference>
<dbReference type="Gene3D" id="2.40.30.110">
    <property type="entry name" value="Aminomethyltransferase beta-barrel domains"/>
    <property type="match status" value="1"/>
</dbReference>
<dbReference type="InterPro" id="IPR013977">
    <property type="entry name" value="GcvT_C"/>
</dbReference>
<dbReference type="InterPro" id="IPR006222">
    <property type="entry name" value="GCVT_N"/>
</dbReference>
<dbReference type="Proteomes" id="UP001165122">
    <property type="component" value="Unassembled WGS sequence"/>
</dbReference>
<feature type="domain" description="Aminomethyltransferase C-terminal" evidence="4">
    <location>
        <begin position="754"/>
        <end position="840"/>
    </location>
</feature>
<dbReference type="AlphaFoldDB" id="A0A9W7CLV0"/>
<sequence length="848" mass="94175">MLRPSLLSSLPSRLSHRLSSPLAAALLSTSTARLTVVPSEADVVVIGGGIIGTSTAYHLKKLNPTLDVVLLEQNKLTSGTTWHAAGLMVTFGSLSHTSTEWRKYTKELYETILEEETGMSTGFKPCGFIELASTHSRVHEMQRISSFNRFCGIDVHEITPLECQSHFPLLNTETIISGYYVPTDGRVNPYDACMAYAKGFKNMGGLVCEKTEVEDFEVVDNKVVGIKIKGGEKVKAKKVVNCTGMWSKQVMEKVGGISPNQAAEHYYLITEKMDAVDPDWPVIEDPEKHVYVRPEGGGLMLGLFEPIGTGWSLEGVSAESEFLELPPDWERMTPYLETAMSLIPATLEVGVKNFFCGPESFTPDNGPMLGESNVDNLFVASGLNSIGILSAGGVGRTMAHWIDKGYPDCDVTAVNANRFQPFQTTPKYREERVRETIGMTYLPHFPNKGYSTAIGIKKSPIHERLKYQTTAWRDVSGWAGAMYYADYEPEYGWGKENYHDTWKEEHEAVRNSCGLIDMSFMSKYLVQGKDAGAFLDNISTAKVDGPNDTITYCQWLDERGMMHADLTVTKMKDNEFMVVATDTQHQHTLQHMQKRIGEKNVVVTDVTGGYGYLNLQGPKSRELLQSLTSTDLSDNNFHFRTSKIIDIGYTMARCTRITYCGELGYEIYPTSEFAIDVYDTIMGSANPPKLVGLKALGSLRLEKGYRDYGHDVDNTDTVVESGLGFTCEMGRGFIGEEKVKEERTKNKGGKFTKRMVNLFSPAEECWLHHGELVLRDGVIMGEVRAGSHGFTLGGAVGLAMLESPEEGVFLNKKFLTSGKWEVQVGNEIYPLEVQLSPLYDPKNEKIKG</sequence>
<dbReference type="Pfam" id="PF16350">
    <property type="entry name" value="FAO_M"/>
    <property type="match status" value="1"/>
</dbReference>
<accession>A0A9W7CLV0</accession>
<keyword evidence="7" id="KW-1185">Reference proteome</keyword>
<dbReference type="Pfam" id="PF01571">
    <property type="entry name" value="GCV_T"/>
    <property type="match status" value="1"/>
</dbReference>
<dbReference type="Gene3D" id="3.30.9.10">
    <property type="entry name" value="D-Amino Acid Oxidase, subunit A, domain 2"/>
    <property type="match status" value="1"/>
</dbReference>
<dbReference type="InterPro" id="IPR036188">
    <property type="entry name" value="FAD/NAD-bd_sf"/>
</dbReference>
<comment type="similarity">
    <text evidence="1">Belongs to the GcvT family.</text>
</comment>
<dbReference type="EMBL" id="BRXW01000118">
    <property type="protein sequence ID" value="GMI08040.1"/>
    <property type="molecule type" value="Genomic_DNA"/>
</dbReference>
<dbReference type="GO" id="GO:0005739">
    <property type="term" value="C:mitochondrion"/>
    <property type="evidence" value="ECO:0007669"/>
    <property type="project" value="TreeGrafter"/>
</dbReference>
<dbReference type="Gene3D" id="3.30.70.1400">
    <property type="entry name" value="Aminomethyltransferase beta-barrel domains"/>
    <property type="match status" value="1"/>
</dbReference>
<feature type="domain" description="GCVT N-terminal" evidence="3">
    <location>
        <begin position="461"/>
        <end position="729"/>
    </location>
</feature>
<dbReference type="InterPro" id="IPR029043">
    <property type="entry name" value="GcvT/YgfZ_C"/>
</dbReference>
<dbReference type="Pfam" id="PF01266">
    <property type="entry name" value="DAO"/>
    <property type="match status" value="1"/>
</dbReference>
<comment type="caution">
    <text evidence="6">The sequence shown here is derived from an EMBL/GenBank/DDBJ whole genome shotgun (WGS) entry which is preliminary data.</text>
</comment>
<name>A0A9W7CLV0_9STRA</name>
<protein>
    <recommendedName>
        <fullName evidence="8">Sarcosine dehydrogenase</fullName>
    </recommendedName>
</protein>
<evidence type="ECO:0000259" key="5">
    <source>
        <dbReference type="Pfam" id="PF16350"/>
    </source>
</evidence>
<evidence type="ECO:0000313" key="6">
    <source>
        <dbReference type="EMBL" id="GMI08040.1"/>
    </source>
</evidence>
<feature type="domain" description="FAD dependent oxidoreductase" evidence="2">
    <location>
        <begin position="42"/>
        <end position="401"/>
    </location>
</feature>
<reference evidence="7" key="1">
    <citation type="journal article" date="2023" name="Commun. Biol.">
        <title>Genome analysis of Parmales, the sister group of diatoms, reveals the evolutionary specialization of diatoms from phago-mixotrophs to photoautotrophs.</title>
        <authorList>
            <person name="Ban H."/>
            <person name="Sato S."/>
            <person name="Yoshikawa S."/>
            <person name="Yamada K."/>
            <person name="Nakamura Y."/>
            <person name="Ichinomiya M."/>
            <person name="Sato N."/>
            <person name="Blanc-Mathieu R."/>
            <person name="Endo H."/>
            <person name="Kuwata A."/>
            <person name="Ogata H."/>
        </authorList>
    </citation>
    <scope>NUCLEOTIDE SEQUENCE [LARGE SCALE GENOMIC DNA]</scope>
    <source>
        <strain evidence="7">NIES 3700</strain>
    </source>
</reference>
<dbReference type="PANTHER" id="PTHR43757">
    <property type="entry name" value="AMINOMETHYLTRANSFERASE"/>
    <property type="match status" value="1"/>
</dbReference>
<feature type="domain" description="FAD dependent oxidoreductase central" evidence="5">
    <location>
        <begin position="404"/>
        <end position="452"/>
    </location>
</feature>
<dbReference type="Gene3D" id="3.30.1360.120">
    <property type="entry name" value="Probable tRNA modification gtpase trme, domain 1"/>
    <property type="match status" value="1"/>
</dbReference>
<dbReference type="OrthoDB" id="498204at2759"/>
<evidence type="ECO:0000259" key="4">
    <source>
        <dbReference type="Pfam" id="PF08669"/>
    </source>
</evidence>